<dbReference type="PROSITE" id="PS51626">
    <property type="entry name" value="SAM_MT_TRM1"/>
    <property type="match status" value="1"/>
</dbReference>
<keyword evidence="3 9" id="KW-0808">Transferase</keyword>
<dbReference type="GO" id="GO:0160104">
    <property type="term" value="F:tRNA (guanine(26)-N2)-dimethyltransferase activity"/>
    <property type="evidence" value="ECO:0007669"/>
    <property type="project" value="UniProtKB-UniRule"/>
</dbReference>
<dbReference type="EMBL" id="MBFT01000046">
    <property type="protein sequence ID" value="PVU99260.1"/>
    <property type="molecule type" value="Genomic_DNA"/>
</dbReference>
<evidence type="ECO:0000313" key="11">
    <source>
        <dbReference type="Proteomes" id="UP000245699"/>
    </source>
</evidence>
<name>A0A2T9Z3T4_9FUNG</name>
<evidence type="ECO:0000256" key="2">
    <source>
        <dbReference type="ARBA" id="ARBA00022603"/>
    </source>
</evidence>
<keyword evidence="11" id="KW-1185">Reference proteome</keyword>
<proteinExistence type="inferred from homology"/>
<dbReference type="PANTHER" id="PTHR10631:SF3">
    <property type="entry name" value="TRNA (GUANINE(26)-N(2))-DIMETHYLTRANSFERASE"/>
    <property type="match status" value="1"/>
</dbReference>
<keyword evidence="6 9" id="KW-0694">RNA-binding</keyword>
<evidence type="ECO:0000256" key="9">
    <source>
        <dbReference type="PROSITE-ProRule" id="PRU00958"/>
    </source>
</evidence>
<dbReference type="Proteomes" id="UP000245699">
    <property type="component" value="Unassembled WGS sequence"/>
</dbReference>
<dbReference type="Gene3D" id="3.40.50.150">
    <property type="entry name" value="Vaccinia Virus protein VP39"/>
    <property type="match status" value="1"/>
</dbReference>
<dbReference type="Gene3D" id="3.30.56.70">
    <property type="entry name" value="N2,N2-dimethylguanosine tRNA methyltransferase, C-terminal domain"/>
    <property type="match status" value="1"/>
</dbReference>
<evidence type="ECO:0000256" key="8">
    <source>
        <dbReference type="ARBA" id="ARBA00051897"/>
    </source>
</evidence>
<dbReference type="GO" id="GO:0005634">
    <property type="term" value="C:nucleus"/>
    <property type="evidence" value="ECO:0007669"/>
    <property type="project" value="TreeGrafter"/>
</dbReference>
<dbReference type="OrthoDB" id="6349953at2759"/>
<dbReference type="PANTHER" id="PTHR10631">
    <property type="entry name" value="N 2 ,N 2 -DIMETHYLGUANOSINE TRNA METHYLTRANSFERASE"/>
    <property type="match status" value="1"/>
</dbReference>
<dbReference type="InterPro" id="IPR042296">
    <property type="entry name" value="tRNA_met_Trm1_C"/>
</dbReference>
<dbReference type="Pfam" id="PF02005">
    <property type="entry name" value="TRM"/>
    <property type="match status" value="1"/>
</dbReference>
<protein>
    <recommendedName>
        <fullName evidence="7 9">tRNA (guanine(26)-N(2))-dimethyltransferase</fullName>
        <ecNumber evidence="7 9">2.1.1.216</ecNumber>
    </recommendedName>
</protein>
<dbReference type="EC" id="2.1.1.216" evidence="7 9"/>
<dbReference type="NCBIfam" id="TIGR00308">
    <property type="entry name" value="TRM1"/>
    <property type="match status" value="1"/>
</dbReference>
<evidence type="ECO:0000313" key="10">
    <source>
        <dbReference type="EMBL" id="PVU99260.1"/>
    </source>
</evidence>
<evidence type="ECO:0000256" key="1">
    <source>
        <dbReference type="ARBA" id="ARBA00022555"/>
    </source>
</evidence>
<comment type="catalytic activity">
    <reaction evidence="8 9">
        <text>guanosine(26) in tRNA + 2 S-adenosyl-L-methionine = N(2)-dimethylguanosine(26) in tRNA + 2 S-adenosyl-L-homocysteine + 2 H(+)</text>
        <dbReference type="Rhea" id="RHEA:43140"/>
        <dbReference type="Rhea" id="RHEA-COMP:10359"/>
        <dbReference type="Rhea" id="RHEA-COMP:10360"/>
        <dbReference type="ChEBI" id="CHEBI:15378"/>
        <dbReference type="ChEBI" id="CHEBI:57856"/>
        <dbReference type="ChEBI" id="CHEBI:59789"/>
        <dbReference type="ChEBI" id="CHEBI:74269"/>
        <dbReference type="ChEBI" id="CHEBI:74513"/>
        <dbReference type="EC" id="2.1.1.216"/>
    </reaction>
</comment>
<reference evidence="10 11" key="1">
    <citation type="journal article" date="2018" name="MBio">
        <title>Comparative Genomics Reveals the Core Gene Toolbox for the Fungus-Insect Symbiosis.</title>
        <authorList>
            <person name="Wang Y."/>
            <person name="Stata M."/>
            <person name="Wang W."/>
            <person name="Stajich J.E."/>
            <person name="White M.M."/>
            <person name="Moncalvo J.M."/>
        </authorList>
    </citation>
    <scope>NUCLEOTIDE SEQUENCE [LARGE SCALE GENOMIC DNA]</scope>
    <source>
        <strain evidence="10 11">AUS-77-4</strain>
    </source>
</reference>
<comment type="similarity">
    <text evidence="9">Belongs to the class I-like SAM-binding methyltransferase superfamily. Trm1 family.</text>
</comment>
<evidence type="ECO:0000256" key="3">
    <source>
        <dbReference type="ARBA" id="ARBA00022679"/>
    </source>
</evidence>
<keyword evidence="4 9" id="KW-0949">S-adenosyl-L-methionine</keyword>
<dbReference type="SUPFAM" id="SSF53335">
    <property type="entry name" value="S-adenosyl-L-methionine-dependent methyltransferases"/>
    <property type="match status" value="1"/>
</dbReference>
<organism evidence="10 11">
    <name type="scientific">Furculomyces boomerangus</name>
    <dbReference type="NCBI Taxonomy" id="61424"/>
    <lineage>
        <taxon>Eukaryota</taxon>
        <taxon>Fungi</taxon>
        <taxon>Fungi incertae sedis</taxon>
        <taxon>Zoopagomycota</taxon>
        <taxon>Kickxellomycotina</taxon>
        <taxon>Harpellomycetes</taxon>
        <taxon>Harpellales</taxon>
        <taxon>Harpellaceae</taxon>
        <taxon>Furculomyces</taxon>
    </lineage>
</organism>
<dbReference type="FunFam" id="3.30.56.70:FF:000001">
    <property type="entry name" value="tRNA (guanine(26)-N(2))-dimethyltransferase"/>
    <property type="match status" value="1"/>
</dbReference>
<keyword evidence="5 9" id="KW-0819">tRNA processing</keyword>
<gene>
    <name evidence="10" type="ORF">BB559_000873</name>
</gene>
<dbReference type="GO" id="GO:0000049">
    <property type="term" value="F:tRNA binding"/>
    <property type="evidence" value="ECO:0007669"/>
    <property type="project" value="UniProtKB-UniRule"/>
</dbReference>
<dbReference type="FunFam" id="3.40.50.150:FF:000051">
    <property type="entry name" value="tRNA (guanine(26)-N(2))-dimethyltransferase"/>
    <property type="match status" value="1"/>
</dbReference>
<evidence type="ECO:0000256" key="6">
    <source>
        <dbReference type="ARBA" id="ARBA00022884"/>
    </source>
</evidence>
<dbReference type="InterPro" id="IPR002905">
    <property type="entry name" value="Trm1"/>
</dbReference>
<keyword evidence="1 9" id="KW-0820">tRNA-binding</keyword>
<dbReference type="STRING" id="61424.A0A2T9Z3T4"/>
<keyword evidence="2 9" id="KW-0489">Methyltransferase</keyword>
<dbReference type="AlphaFoldDB" id="A0A2T9Z3T4"/>
<dbReference type="GO" id="GO:0002940">
    <property type="term" value="P:tRNA N2-guanine methylation"/>
    <property type="evidence" value="ECO:0007669"/>
    <property type="project" value="TreeGrafter"/>
</dbReference>
<evidence type="ECO:0000256" key="5">
    <source>
        <dbReference type="ARBA" id="ARBA00022694"/>
    </source>
</evidence>
<comment type="caution">
    <text evidence="10">The sequence shown here is derived from an EMBL/GenBank/DDBJ whole genome shotgun (WGS) entry which is preliminary data.</text>
</comment>
<evidence type="ECO:0000256" key="4">
    <source>
        <dbReference type="ARBA" id="ARBA00022691"/>
    </source>
</evidence>
<dbReference type="InterPro" id="IPR029063">
    <property type="entry name" value="SAM-dependent_MTases_sf"/>
</dbReference>
<evidence type="ECO:0000256" key="7">
    <source>
        <dbReference type="ARBA" id="ARBA00039099"/>
    </source>
</evidence>
<sequence length="488" mass="54647">MDPKAIETITENGVEYVKVTEGKASTLMPKENEVFYNPIQQFNRDMSIAAINSWREIYIEEKKAKKEKKKESSESANFVEPKIKILEALAASGMRSLRYAQEIDGVDYILANDLSEEAVESIKRNSSDVLYSCRQPSKQYDVIDLDPYGSAIPFIDASIQAVKNGGLLCITCTDMAVLASNNHPETCYAKYGGVPIRSEFCHELGLRLLLHSVQSSATRYQRFIKPVLSCSIDFYIRVFVRVYDSAKDTKDAIVNTGIVNYCTGCTSFFTQPFGVRNETKNTNYKYTASHVSLETTNCKFCSTKLVIGGPCWIGSIQDPEFANRMYNRVKADPSKFFTNKRMMGMLKVISEELQVPFHYTLSALCSSVKATCPPITTISSAILNAGYKVSSAHSCTCSIKTNAPGEVIWDVMRAYVKTINKSKNIAENSAADKILSVEPTIKVDFTKHPEATSESKKTKLVRYQLNPEKFWGPKSKHKTSKRKVDQLT</sequence>
<accession>A0A2T9Z3T4</accession>